<evidence type="ECO:0008006" key="9">
    <source>
        <dbReference type="Google" id="ProtNLM"/>
    </source>
</evidence>
<evidence type="ECO:0000313" key="7">
    <source>
        <dbReference type="EMBL" id="GMT22514.1"/>
    </source>
</evidence>
<comment type="subcellular location">
    <subcellularLocation>
        <location evidence="1">Membrane</location>
        <topology evidence="1">Multi-pass membrane protein</topology>
    </subcellularLocation>
</comment>
<feature type="transmembrane region" description="Helical" evidence="6">
    <location>
        <begin position="6"/>
        <end position="29"/>
    </location>
</feature>
<dbReference type="InterPro" id="IPR019421">
    <property type="entry name" value="7TM_GPCR_serpentine_rcpt_Srd"/>
</dbReference>
<proteinExistence type="inferred from homology"/>
<evidence type="ECO:0000256" key="6">
    <source>
        <dbReference type="SAM" id="Phobius"/>
    </source>
</evidence>
<dbReference type="AlphaFoldDB" id="A0AAV5VVU9"/>
<accession>A0AAV5VVU9</accession>
<keyword evidence="4 6" id="KW-1133">Transmembrane helix</keyword>
<sequence>SVENVAGRFTMIMFAFMPISACTAVFFVRRQLLKCIRKLQSSSDRRNQKLILRSLTAQVLLPLTTAVAISFWIADLIGVLRSDATHRLVLTLCSIFTIGSPLINLYYLPAYRRF</sequence>
<name>A0AAV5VVU9_9BILA</name>
<dbReference type="Proteomes" id="UP001432322">
    <property type="component" value="Unassembled WGS sequence"/>
</dbReference>
<dbReference type="EMBL" id="BTSY01000004">
    <property type="protein sequence ID" value="GMT22514.1"/>
    <property type="molecule type" value="Genomic_DNA"/>
</dbReference>
<keyword evidence="5 6" id="KW-0472">Membrane</keyword>
<feature type="non-terminal residue" evidence="7">
    <location>
        <position position="114"/>
    </location>
</feature>
<reference evidence="7" key="1">
    <citation type="submission" date="2023-10" db="EMBL/GenBank/DDBJ databases">
        <title>Genome assembly of Pristionchus species.</title>
        <authorList>
            <person name="Yoshida K."/>
            <person name="Sommer R.J."/>
        </authorList>
    </citation>
    <scope>NUCLEOTIDE SEQUENCE</scope>
    <source>
        <strain evidence="7">RS5133</strain>
    </source>
</reference>
<dbReference type="PANTHER" id="PTHR22945:SF40">
    <property type="entry name" value="SERPENTINE RECEPTOR, CLASS D (DELTA)-RELATED"/>
    <property type="match status" value="1"/>
</dbReference>
<evidence type="ECO:0000256" key="5">
    <source>
        <dbReference type="ARBA" id="ARBA00023136"/>
    </source>
</evidence>
<feature type="non-terminal residue" evidence="7">
    <location>
        <position position="1"/>
    </location>
</feature>
<feature type="transmembrane region" description="Helical" evidence="6">
    <location>
        <begin position="50"/>
        <end position="74"/>
    </location>
</feature>
<protein>
    <recommendedName>
        <fullName evidence="9">G protein-coupled receptor</fullName>
    </recommendedName>
</protein>
<evidence type="ECO:0000313" key="8">
    <source>
        <dbReference type="Proteomes" id="UP001432322"/>
    </source>
</evidence>
<comment type="similarity">
    <text evidence="2">Belongs to the nematode receptor-like protein srd family.</text>
</comment>
<comment type="caution">
    <text evidence="7">The sequence shown here is derived from an EMBL/GenBank/DDBJ whole genome shotgun (WGS) entry which is preliminary data.</text>
</comment>
<dbReference type="InterPro" id="IPR050920">
    <property type="entry name" value="Nematode_rcpt-like_delta"/>
</dbReference>
<keyword evidence="8" id="KW-1185">Reference proteome</keyword>
<organism evidence="7 8">
    <name type="scientific">Pristionchus fissidentatus</name>
    <dbReference type="NCBI Taxonomy" id="1538716"/>
    <lineage>
        <taxon>Eukaryota</taxon>
        <taxon>Metazoa</taxon>
        <taxon>Ecdysozoa</taxon>
        <taxon>Nematoda</taxon>
        <taxon>Chromadorea</taxon>
        <taxon>Rhabditida</taxon>
        <taxon>Rhabditina</taxon>
        <taxon>Diplogasteromorpha</taxon>
        <taxon>Diplogasteroidea</taxon>
        <taxon>Neodiplogasteridae</taxon>
        <taxon>Pristionchus</taxon>
    </lineage>
</organism>
<keyword evidence="3 6" id="KW-0812">Transmembrane</keyword>
<gene>
    <name evidence="7" type="ORF">PFISCL1PPCAC_13811</name>
</gene>
<feature type="transmembrane region" description="Helical" evidence="6">
    <location>
        <begin position="86"/>
        <end position="108"/>
    </location>
</feature>
<evidence type="ECO:0000256" key="4">
    <source>
        <dbReference type="ARBA" id="ARBA00022989"/>
    </source>
</evidence>
<dbReference type="Pfam" id="PF10317">
    <property type="entry name" value="7TM_GPCR_Srd"/>
    <property type="match status" value="1"/>
</dbReference>
<dbReference type="PANTHER" id="PTHR22945">
    <property type="entry name" value="SERPENTINE RECEPTOR, CLASS D DELTA"/>
    <property type="match status" value="1"/>
</dbReference>
<dbReference type="GO" id="GO:0016020">
    <property type="term" value="C:membrane"/>
    <property type="evidence" value="ECO:0007669"/>
    <property type="project" value="UniProtKB-SubCell"/>
</dbReference>
<evidence type="ECO:0000256" key="1">
    <source>
        <dbReference type="ARBA" id="ARBA00004141"/>
    </source>
</evidence>
<evidence type="ECO:0000256" key="2">
    <source>
        <dbReference type="ARBA" id="ARBA00009166"/>
    </source>
</evidence>
<evidence type="ECO:0000256" key="3">
    <source>
        <dbReference type="ARBA" id="ARBA00022692"/>
    </source>
</evidence>